<sequence length="418" mass="47569">MGHLASIALYLSVLVSLSFCVEKARFDFYRVYEATASDEIHLKIFQQILDYPDGYKFMTTPKMLIGSTAQLIVPPHKFGEWSEWVENFKIEVKLLSNNLQEMIDKEDAANQRQRRTGVYDWSTYRRLNETYAWMESLAASLPNDISTFIVGKSYEGRDIKGLRVNIGNAIGKPSIFFESNIHANEWIGSYATTYIMNQLLTSEHEDVKALLESFEWWFLPILNIDGYEYTWNVDRTWRKTRRPTQNPLCHGADPNRNSDVSWGAFGGSSLPCSAIYYGDHVFSEVEMKQFSEFIPTVPNLFGYISFHSYGQYIMTPYAVSRNAADDFELINEIGAKAKDAISAIRGTEYSVGSMSDFFGLIAGTSVDYVAINQKPKLAYCYEISDTHIVATEEIQAIGEELFASVKAIFKEAITRELV</sequence>
<keyword evidence="12" id="KW-0175">Coiled coil</keyword>
<dbReference type="InterPro" id="IPR057246">
    <property type="entry name" value="CARBOXYPEPT_ZN_1"/>
</dbReference>
<dbReference type="GO" id="GO:0008270">
    <property type="term" value="F:zinc ion binding"/>
    <property type="evidence" value="ECO:0007669"/>
    <property type="project" value="InterPro"/>
</dbReference>
<keyword evidence="8" id="KW-0862">Zinc</keyword>
<dbReference type="GO" id="GO:0006508">
    <property type="term" value="P:proteolysis"/>
    <property type="evidence" value="ECO:0007669"/>
    <property type="project" value="UniProtKB-KW"/>
</dbReference>
<dbReference type="Gene3D" id="3.40.630.10">
    <property type="entry name" value="Zn peptidases"/>
    <property type="match status" value="1"/>
</dbReference>
<dbReference type="AlphaFoldDB" id="A0A9N9RW07"/>
<feature type="chain" id="PRO_5040237382" description="Peptidase M14 domain-containing protein" evidence="13">
    <location>
        <begin position="21"/>
        <end position="418"/>
    </location>
</feature>
<name>A0A9N9RW07_9DIPT</name>
<keyword evidence="9" id="KW-0482">Metalloprotease</keyword>
<evidence type="ECO:0000256" key="13">
    <source>
        <dbReference type="SAM" id="SignalP"/>
    </source>
</evidence>
<reference evidence="15" key="1">
    <citation type="submission" date="2022-01" db="EMBL/GenBank/DDBJ databases">
        <authorList>
            <person name="King R."/>
        </authorList>
    </citation>
    <scope>NUCLEOTIDE SEQUENCE</scope>
</reference>
<organism evidence="15 16">
    <name type="scientific">Chironomus riparius</name>
    <dbReference type="NCBI Taxonomy" id="315576"/>
    <lineage>
        <taxon>Eukaryota</taxon>
        <taxon>Metazoa</taxon>
        <taxon>Ecdysozoa</taxon>
        <taxon>Arthropoda</taxon>
        <taxon>Hexapoda</taxon>
        <taxon>Insecta</taxon>
        <taxon>Pterygota</taxon>
        <taxon>Neoptera</taxon>
        <taxon>Endopterygota</taxon>
        <taxon>Diptera</taxon>
        <taxon>Nematocera</taxon>
        <taxon>Chironomoidea</taxon>
        <taxon>Chironomidae</taxon>
        <taxon>Chironominae</taxon>
        <taxon>Chironomus</taxon>
    </lineage>
</organism>
<feature type="signal peptide" evidence="13">
    <location>
        <begin position="1"/>
        <end position="20"/>
    </location>
</feature>
<dbReference type="Pfam" id="PF00246">
    <property type="entry name" value="Peptidase_M14"/>
    <property type="match status" value="1"/>
</dbReference>
<evidence type="ECO:0000256" key="12">
    <source>
        <dbReference type="SAM" id="Coils"/>
    </source>
</evidence>
<keyword evidence="6 13" id="KW-0732">Signal</keyword>
<feature type="active site" description="Proton donor/acceptor" evidence="11">
    <location>
        <position position="382"/>
    </location>
</feature>
<dbReference type="PANTHER" id="PTHR11705:SF153">
    <property type="entry name" value="ZINC CARBOXYPEPTIDASE A 1-LIKE PROTEIN"/>
    <property type="match status" value="1"/>
</dbReference>
<evidence type="ECO:0000313" key="16">
    <source>
        <dbReference type="Proteomes" id="UP001153620"/>
    </source>
</evidence>
<evidence type="ECO:0000256" key="7">
    <source>
        <dbReference type="ARBA" id="ARBA00022801"/>
    </source>
</evidence>
<gene>
    <name evidence="15" type="ORF">CHIRRI_LOCUS7705</name>
</gene>
<comment type="cofactor">
    <cofactor evidence="1">
        <name>Zn(2+)</name>
        <dbReference type="ChEBI" id="CHEBI:29105"/>
    </cofactor>
</comment>
<evidence type="ECO:0000256" key="3">
    <source>
        <dbReference type="ARBA" id="ARBA00022645"/>
    </source>
</evidence>
<dbReference type="Proteomes" id="UP001153620">
    <property type="component" value="Chromosome 2"/>
</dbReference>
<protein>
    <recommendedName>
        <fullName evidence="14">Peptidase M14 domain-containing protein</fullName>
    </recommendedName>
</protein>
<feature type="domain" description="Peptidase M14" evidence="14">
    <location>
        <begin position="123"/>
        <end position="412"/>
    </location>
</feature>
<evidence type="ECO:0000256" key="8">
    <source>
        <dbReference type="ARBA" id="ARBA00022833"/>
    </source>
</evidence>
<feature type="coiled-coil region" evidence="12">
    <location>
        <begin position="85"/>
        <end position="112"/>
    </location>
</feature>
<dbReference type="PRINTS" id="PR00765">
    <property type="entry name" value="CRBOXYPTASEA"/>
</dbReference>
<dbReference type="SMART" id="SM00631">
    <property type="entry name" value="Zn_pept"/>
    <property type="match status" value="1"/>
</dbReference>
<dbReference type="InterPro" id="IPR003146">
    <property type="entry name" value="M14A_act_pep"/>
</dbReference>
<evidence type="ECO:0000313" key="15">
    <source>
        <dbReference type="EMBL" id="CAG9804826.1"/>
    </source>
</evidence>
<evidence type="ECO:0000256" key="9">
    <source>
        <dbReference type="ARBA" id="ARBA00023049"/>
    </source>
</evidence>
<dbReference type="Gene3D" id="3.30.70.340">
    <property type="entry name" value="Metallocarboxypeptidase-like"/>
    <property type="match status" value="1"/>
</dbReference>
<keyword evidence="7" id="KW-0378">Hydrolase</keyword>
<evidence type="ECO:0000256" key="10">
    <source>
        <dbReference type="ARBA" id="ARBA00023157"/>
    </source>
</evidence>
<evidence type="ECO:0000259" key="14">
    <source>
        <dbReference type="PROSITE" id="PS52035"/>
    </source>
</evidence>
<evidence type="ECO:0000256" key="11">
    <source>
        <dbReference type="PROSITE-ProRule" id="PRU01379"/>
    </source>
</evidence>
<evidence type="ECO:0000256" key="5">
    <source>
        <dbReference type="ARBA" id="ARBA00022723"/>
    </source>
</evidence>
<dbReference type="PROSITE" id="PS52035">
    <property type="entry name" value="PEPTIDASE_M14"/>
    <property type="match status" value="1"/>
</dbReference>
<dbReference type="SUPFAM" id="SSF53187">
    <property type="entry name" value="Zn-dependent exopeptidases"/>
    <property type="match status" value="1"/>
</dbReference>
<keyword evidence="5" id="KW-0479">Metal-binding</keyword>
<comment type="similarity">
    <text evidence="2 11">Belongs to the peptidase M14 family.</text>
</comment>
<keyword evidence="16" id="KW-1185">Reference proteome</keyword>
<dbReference type="SUPFAM" id="SSF54897">
    <property type="entry name" value="Protease propeptides/inhibitors"/>
    <property type="match status" value="1"/>
</dbReference>
<evidence type="ECO:0000256" key="2">
    <source>
        <dbReference type="ARBA" id="ARBA00005988"/>
    </source>
</evidence>
<dbReference type="FunFam" id="3.40.630.10:FF:000084">
    <property type="entry name" value="Carboxypeptidase B2"/>
    <property type="match status" value="1"/>
</dbReference>
<evidence type="ECO:0000256" key="1">
    <source>
        <dbReference type="ARBA" id="ARBA00001947"/>
    </source>
</evidence>
<dbReference type="InterPro" id="IPR000834">
    <property type="entry name" value="Peptidase_M14"/>
</dbReference>
<keyword evidence="3" id="KW-0121">Carboxypeptidase</keyword>
<dbReference type="EMBL" id="OU895878">
    <property type="protein sequence ID" value="CAG9804826.1"/>
    <property type="molecule type" value="Genomic_DNA"/>
</dbReference>
<dbReference type="PROSITE" id="PS00132">
    <property type="entry name" value="CARBOXYPEPT_ZN_1"/>
    <property type="match status" value="1"/>
</dbReference>
<accession>A0A9N9RW07</accession>
<dbReference type="InterPro" id="IPR036990">
    <property type="entry name" value="M14A-like_propep"/>
</dbReference>
<keyword evidence="10" id="KW-1015">Disulfide bond</keyword>
<evidence type="ECO:0000256" key="4">
    <source>
        <dbReference type="ARBA" id="ARBA00022670"/>
    </source>
</evidence>
<reference evidence="15" key="2">
    <citation type="submission" date="2022-10" db="EMBL/GenBank/DDBJ databases">
        <authorList>
            <consortium name="ENA_rothamsted_submissions"/>
            <consortium name="culmorum"/>
            <person name="King R."/>
        </authorList>
    </citation>
    <scope>NUCLEOTIDE SEQUENCE</scope>
</reference>
<keyword evidence="4" id="KW-0645">Protease</keyword>
<proteinExistence type="inferred from homology"/>
<dbReference type="OrthoDB" id="3626597at2759"/>
<dbReference type="GO" id="GO:0004181">
    <property type="term" value="F:metallocarboxypeptidase activity"/>
    <property type="evidence" value="ECO:0007669"/>
    <property type="project" value="InterPro"/>
</dbReference>
<dbReference type="Pfam" id="PF02244">
    <property type="entry name" value="Propep_M14"/>
    <property type="match status" value="1"/>
</dbReference>
<dbReference type="PANTHER" id="PTHR11705">
    <property type="entry name" value="PROTEASE FAMILY M14 CARBOXYPEPTIDASE A,B"/>
    <property type="match status" value="1"/>
</dbReference>
<dbReference type="GO" id="GO:0005615">
    <property type="term" value="C:extracellular space"/>
    <property type="evidence" value="ECO:0007669"/>
    <property type="project" value="TreeGrafter"/>
</dbReference>
<evidence type="ECO:0000256" key="6">
    <source>
        <dbReference type="ARBA" id="ARBA00022729"/>
    </source>
</evidence>